<dbReference type="InterPro" id="IPR056884">
    <property type="entry name" value="NPHP3-like_N"/>
</dbReference>
<comment type="caution">
    <text evidence="3">The sequence shown here is derived from an EMBL/GenBank/DDBJ whole genome shotgun (WGS) entry which is preliminary data.</text>
</comment>
<evidence type="ECO:0000259" key="2">
    <source>
        <dbReference type="Pfam" id="PF24883"/>
    </source>
</evidence>
<feature type="domain" description="Nephrocystin 3-like N-terminal" evidence="2">
    <location>
        <begin position="66"/>
        <end position="212"/>
    </location>
</feature>
<keyword evidence="1" id="KW-0677">Repeat</keyword>
<dbReference type="Proteomes" id="UP000298030">
    <property type="component" value="Unassembled WGS sequence"/>
</dbReference>
<accession>A0A4Y7SNG6</accession>
<dbReference type="Pfam" id="PF24883">
    <property type="entry name" value="NPHP3_N"/>
    <property type="match status" value="1"/>
</dbReference>
<reference evidence="3 4" key="1">
    <citation type="journal article" date="2019" name="Nat. Ecol. Evol.">
        <title>Megaphylogeny resolves global patterns of mushroom evolution.</title>
        <authorList>
            <person name="Varga T."/>
            <person name="Krizsan K."/>
            <person name="Foldi C."/>
            <person name="Dima B."/>
            <person name="Sanchez-Garcia M."/>
            <person name="Sanchez-Ramirez S."/>
            <person name="Szollosi G.J."/>
            <person name="Szarkandi J.G."/>
            <person name="Papp V."/>
            <person name="Albert L."/>
            <person name="Andreopoulos W."/>
            <person name="Angelini C."/>
            <person name="Antonin V."/>
            <person name="Barry K.W."/>
            <person name="Bougher N.L."/>
            <person name="Buchanan P."/>
            <person name="Buyck B."/>
            <person name="Bense V."/>
            <person name="Catcheside P."/>
            <person name="Chovatia M."/>
            <person name="Cooper J."/>
            <person name="Damon W."/>
            <person name="Desjardin D."/>
            <person name="Finy P."/>
            <person name="Geml J."/>
            <person name="Haridas S."/>
            <person name="Hughes K."/>
            <person name="Justo A."/>
            <person name="Karasinski D."/>
            <person name="Kautmanova I."/>
            <person name="Kiss B."/>
            <person name="Kocsube S."/>
            <person name="Kotiranta H."/>
            <person name="LaButti K.M."/>
            <person name="Lechner B.E."/>
            <person name="Liimatainen K."/>
            <person name="Lipzen A."/>
            <person name="Lukacs Z."/>
            <person name="Mihaltcheva S."/>
            <person name="Morgado L.N."/>
            <person name="Niskanen T."/>
            <person name="Noordeloos M.E."/>
            <person name="Ohm R.A."/>
            <person name="Ortiz-Santana B."/>
            <person name="Ovrebo C."/>
            <person name="Racz N."/>
            <person name="Riley R."/>
            <person name="Savchenko A."/>
            <person name="Shiryaev A."/>
            <person name="Soop K."/>
            <person name="Spirin V."/>
            <person name="Szebenyi C."/>
            <person name="Tomsovsky M."/>
            <person name="Tulloss R.E."/>
            <person name="Uehling J."/>
            <person name="Grigoriev I.V."/>
            <person name="Vagvolgyi C."/>
            <person name="Papp T."/>
            <person name="Martin F.M."/>
            <person name="Miettinen O."/>
            <person name="Hibbett D.S."/>
            <person name="Nagy L.G."/>
        </authorList>
    </citation>
    <scope>NUCLEOTIDE SEQUENCE [LARGE SCALE GENOMIC DNA]</scope>
    <source>
        <strain evidence="3 4">FP101781</strain>
    </source>
</reference>
<gene>
    <name evidence="3" type="ORF">FA13DRAFT_1798041</name>
</gene>
<dbReference type="InterPro" id="IPR027417">
    <property type="entry name" value="P-loop_NTPase"/>
</dbReference>
<dbReference type="SUPFAM" id="SSF52540">
    <property type="entry name" value="P-loop containing nucleoside triphosphate hydrolases"/>
    <property type="match status" value="1"/>
</dbReference>
<protein>
    <recommendedName>
        <fullName evidence="2">Nephrocystin 3-like N-terminal domain-containing protein</fullName>
    </recommendedName>
</protein>
<evidence type="ECO:0000313" key="3">
    <source>
        <dbReference type="EMBL" id="TEB23396.1"/>
    </source>
</evidence>
<name>A0A4Y7SNG6_COPMI</name>
<dbReference type="AlphaFoldDB" id="A0A4Y7SNG6"/>
<dbReference type="OrthoDB" id="3261813at2759"/>
<organism evidence="3 4">
    <name type="scientific">Coprinellus micaceus</name>
    <name type="common">Glistening ink-cap mushroom</name>
    <name type="synonym">Coprinus micaceus</name>
    <dbReference type="NCBI Taxonomy" id="71717"/>
    <lineage>
        <taxon>Eukaryota</taxon>
        <taxon>Fungi</taxon>
        <taxon>Dikarya</taxon>
        <taxon>Basidiomycota</taxon>
        <taxon>Agaricomycotina</taxon>
        <taxon>Agaricomycetes</taxon>
        <taxon>Agaricomycetidae</taxon>
        <taxon>Agaricales</taxon>
        <taxon>Agaricineae</taxon>
        <taxon>Psathyrellaceae</taxon>
        <taxon>Coprinellus</taxon>
    </lineage>
</organism>
<proteinExistence type="predicted"/>
<dbReference type="EMBL" id="QPFP01000078">
    <property type="protein sequence ID" value="TEB23396.1"/>
    <property type="molecule type" value="Genomic_DNA"/>
</dbReference>
<evidence type="ECO:0000256" key="1">
    <source>
        <dbReference type="ARBA" id="ARBA00022737"/>
    </source>
</evidence>
<sequence length="339" mass="38092">MDAKDPTTNHNHAPATTITHASNITMVSQGASNDLLLLETLPRHPDISNYWTELVPGSRDGDMGRIWSWMDSPLTKELVFWIHAPAGLGKSAFARKLKEELRSQHRLAAFIFFRRLPLEWGPETVIRLIGAEIARIHREAVAAVARAVHQCHGASLGLHVEKFIRDPVLSLRLPHPLIIIMDGLTEWTSHGHFIEHLAQLAPYPSLIRFVILGRSEPREGRQNVHIRSYKLAPVSPEFMARYLNDRFDIIEWKDGGRAPPEDVLRLAALAGGDFTRMEEVVSIIFDLPASSYDDIPNSIYNMALSIPLDTPVDRINHKITLNRVYLWSSATGSPNPQGI</sequence>
<dbReference type="STRING" id="71717.A0A4Y7SNG6"/>
<keyword evidence="4" id="KW-1185">Reference proteome</keyword>
<evidence type="ECO:0000313" key="4">
    <source>
        <dbReference type="Proteomes" id="UP000298030"/>
    </source>
</evidence>